<evidence type="ECO:0000256" key="1">
    <source>
        <dbReference type="SAM" id="MobiDB-lite"/>
    </source>
</evidence>
<gene>
    <name evidence="3" type="ORF">GGX14DRAFT_396720</name>
</gene>
<feature type="region of interest" description="Disordered" evidence="1">
    <location>
        <begin position="264"/>
        <end position="299"/>
    </location>
</feature>
<reference evidence="3" key="1">
    <citation type="submission" date="2023-03" db="EMBL/GenBank/DDBJ databases">
        <title>Massive genome expansion in bonnet fungi (Mycena s.s.) driven by repeated elements and novel gene families across ecological guilds.</title>
        <authorList>
            <consortium name="Lawrence Berkeley National Laboratory"/>
            <person name="Harder C.B."/>
            <person name="Miyauchi S."/>
            <person name="Viragh M."/>
            <person name="Kuo A."/>
            <person name="Thoen E."/>
            <person name="Andreopoulos B."/>
            <person name="Lu D."/>
            <person name="Skrede I."/>
            <person name="Drula E."/>
            <person name="Henrissat B."/>
            <person name="Morin E."/>
            <person name="Kohler A."/>
            <person name="Barry K."/>
            <person name="LaButti K."/>
            <person name="Morin E."/>
            <person name="Salamov A."/>
            <person name="Lipzen A."/>
            <person name="Mereny Z."/>
            <person name="Hegedus B."/>
            <person name="Baldrian P."/>
            <person name="Stursova M."/>
            <person name="Weitz H."/>
            <person name="Taylor A."/>
            <person name="Grigoriev I.V."/>
            <person name="Nagy L.G."/>
            <person name="Martin F."/>
            <person name="Kauserud H."/>
        </authorList>
    </citation>
    <scope>NUCLEOTIDE SEQUENCE</scope>
    <source>
        <strain evidence="3">9144</strain>
    </source>
</reference>
<dbReference type="AlphaFoldDB" id="A0AAD6V9U5"/>
<organism evidence="3 4">
    <name type="scientific">Mycena pura</name>
    <dbReference type="NCBI Taxonomy" id="153505"/>
    <lineage>
        <taxon>Eukaryota</taxon>
        <taxon>Fungi</taxon>
        <taxon>Dikarya</taxon>
        <taxon>Basidiomycota</taxon>
        <taxon>Agaricomycotina</taxon>
        <taxon>Agaricomycetes</taxon>
        <taxon>Agaricomycetidae</taxon>
        <taxon>Agaricales</taxon>
        <taxon>Marasmiineae</taxon>
        <taxon>Mycenaceae</taxon>
        <taxon>Mycena</taxon>
    </lineage>
</organism>
<sequence length="333" mass="34386">MRAGSRRSSAGSSRRASPAIRGTDCAPPGPAARSAANAARTRDARCFIVLMRYQAAARESGATALAILSGVATLILETTAVQVDAAAPRRISFRLFSIKFNLVRQPLLCHRRMLSQRRGMLRHNDTLAPGHGAMPTTTGGITGPTSALTAPAGVPTARAGSHNVVIDVSAANPGIIWLGDGDGEFGGAASTRMGYTFTGSAVFVSIAWNNADYGISVDDDDTLYTGDADASALKNCTFSWQRTNLGSGSHFLLIDPLGSQVGGPDINGPCITQPGPNPAASSDNIQPTPDSDHGSGSGSGSGFGSLGAARKNSFSLLFTAVMIFVATMLVYLL</sequence>
<keyword evidence="2" id="KW-0472">Membrane</keyword>
<comment type="caution">
    <text evidence="3">The sequence shown here is derived from an EMBL/GenBank/DDBJ whole genome shotgun (WGS) entry which is preliminary data.</text>
</comment>
<dbReference type="Proteomes" id="UP001219525">
    <property type="component" value="Unassembled WGS sequence"/>
</dbReference>
<proteinExistence type="predicted"/>
<feature type="compositionally biased region" description="Low complexity" evidence="1">
    <location>
        <begin position="1"/>
        <end position="22"/>
    </location>
</feature>
<protein>
    <submittedName>
        <fullName evidence="3">Uncharacterized protein</fullName>
    </submittedName>
</protein>
<evidence type="ECO:0000313" key="4">
    <source>
        <dbReference type="Proteomes" id="UP001219525"/>
    </source>
</evidence>
<keyword evidence="4" id="KW-1185">Reference proteome</keyword>
<keyword evidence="2" id="KW-0812">Transmembrane</keyword>
<name>A0AAD6V9U5_9AGAR</name>
<evidence type="ECO:0000313" key="3">
    <source>
        <dbReference type="EMBL" id="KAJ7206788.1"/>
    </source>
</evidence>
<evidence type="ECO:0000256" key="2">
    <source>
        <dbReference type="SAM" id="Phobius"/>
    </source>
</evidence>
<feature type="compositionally biased region" description="Polar residues" evidence="1">
    <location>
        <begin position="279"/>
        <end position="289"/>
    </location>
</feature>
<feature type="region of interest" description="Disordered" evidence="1">
    <location>
        <begin position="1"/>
        <end position="37"/>
    </location>
</feature>
<feature type="transmembrane region" description="Helical" evidence="2">
    <location>
        <begin position="314"/>
        <end position="332"/>
    </location>
</feature>
<keyword evidence="2" id="KW-1133">Transmembrane helix</keyword>
<accession>A0AAD6V9U5</accession>
<dbReference type="EMBL" id="JARJCW010000038">
    <property type="protein sequence ID" value="KAJ7206788.1"/>
    <property type="molecule type" value="Genomic_DNA"/>
</dbReference>